<keyword evidence="3 7" id="KW-0472">Membrane</keyword>
<reference evidence="11" key="1">
    <citation type="journal article" date="2019" name="Int. J. Syst. Evol. Microbiol.">
        <title>The Global Catalogue of Microorganisms (GCM) 10K type strain sequencing project: providing services to taxonomists for standard genome sequencing and annotation.</title>
        <authorList>
            <consortium name="The Broad Institute Genomics Platform"/>
            <consortium name="The Broad Institute Genome Sequencing Center for Infectious Disease"/>
            <person name="Wu L."/>
            <person name="Ma J."/>
        </authorList>
    </citation>
    <scope>NUCLEOTIDE SEQUENCE [LARGE SCALE GENOMIC DNA]</scope>
    <source>
        <strain evidence="11">KACC 11904</strain>
    </source>
</reference>
<dbReference type="CDD" id="cd06225">
    <property type="entry name" value="HAMP"/>
    <property type="match status" value="1"/>
</dbReference>
<sequence>MMRFTVRKKMIAVFTIIFVLIGSLSLTDLERMSVLKENNKSLVKNWLKGIQITEEIHFNTEHLLSNYFGKQLETDANKQAAMDNDLAATIAGTDKLVENYKEAVSNADDEKNYNALKQDWQQFKDVFAKSKELAKDPSKVKEAQDNFAQVSTTFTKLQQDVALMVKFNQAGADAAELESSALYQKSVLISVTVLSVILLFMLAVSFVMVRIISKPVRVASEALTRIADGDLTVQPLQVKNKDEIGTLVQAVNLMAVNLRQSVGQMLEASNSVAASSQQLFASSEHNASAAHHVAQSVQELAIGADMQAQSSLEVGRAVEEMSIGVQRIAETTSEVSELSISANELAKQGTTAMQRAMAKMQTVSLSVDAAHKVIQELEKHSQNIGQISTLIGSIASQTNLLALNAAIEAARAGDSGKGFAVVAGEVRKLASQTDDSVRSISELIVNIQRDSVRASEVMQSGITEVHEGLTEIGAAEQAFVQIASASEEVAGKIQETAATAEQMAASSQEVAATVANVGSVAQQTSGTAQIVAAATEEQLASNEEITTSAKGLATIAQDLQQVVGAFRI</sequence>
<dbReference type="SUPFAM" id="SSF58104">
    <property type="entry name" value="Methyl-accepting chemotaxis protein (MCP) signaling domain"/>
    <property type="match status" value="1"/>
</dbReference>
<evidence type="ECO:0000256" key="4">
    <source>
        <dbReference type="ARBA" id="ARBA00023224"/>
    </source>
</evidence>
<dbReference type="Gene3D" id="6.10.340.10">
    <property type="match status" value="1"/>
</dbReference>
<keyword evidence="7" id="KW-0812">Transmembrane</keyword>
<dbReference type="SMART" id="SM00283">
    <property type="entry name" value="MA"/>
    <property type="match status" value="1"/>
</dbReference>
<evidence type="ECO:0000256" key="2">
    <source>
        <dbReference type="ARBA" id="ARBA00022475"/>
    </source>
</evidence>
<dbReference type="RefSeq" id="WP_270881049.1">
    <property type="nucleotide sequence ID" value="NZ_JAQFVF010000044.1"/>
</dbReference>
<evidence type="ECO:0000313" key="10">
    <source>
        <dbReference type="EMBL" id="MFC5452075.1"/>
    </source>
</evidence>
<comment type="similarity">
    <text evidence="5">Belongs to the methyl-accepting chemotaxis (MCP) protein family.</text>
</comment>
<keyword evidence="7" id="KW-1133">Transmembrane helix</keyword>
<accession>A0ABW0KFK9</accession>
<dbReference type="CDD" id="cd11386">
    <property type="entry name" value="MCP_signal"/>
    <property type="match status" value="1"/>
</dbReference>
<evidence type="ECO:0000256" key="3">
    <source>
        <dbReference type="ARBA" id="ARBA00023136"/>
    </source>
</evidence>
<dbReference type="PRINTS" id="PR00260">
    <property type="entry name" value="CHEMTRNSDUCR"/>
</dbReference>
<evidence type="ECO:0000256" key="5">
    <source>
        <dbReference type="ARBA" id="ARBA00029447"/>
    </source>
</evidence>
<dbReference type="PANTHER" id="PTHR32089:SF112">
    <property type="entry name" value="LYSOZYME-LIKE PROTEIN-RELATED"/>
    <property type="match status" value="1"/>
</dbReference>
<proteinExistence type="inferred from homology"/>
<feature type="domain" description="HAMP" evidence="9">
    <location>
        <begin position="210"/>
        <end position="263"/>
    </location>
</feature>
<dbReference type="PANTHER" id="PTHR32089">
    <property type="entry name" value="METHYL-ACCEPTING CHEMOTAXIS PROTEIN MCPB"/>
    <property type="match status" value="1"/>
</dbReference>
<dbReference type="InterPro" id="IPR004090">
    <property type="entry name" value="Chemotax_Me-accpt_rcpt"/>
</dbReference>
<comment type="subcellular location">
    <subcellularLocation>
        <location evidence="1">Cell membrane</location>
    </subcellularLocation>
</comment>
<keyword evidence="2" id="KW-1003">Cell membrane</keyword>
<dbReference type="InterPro" id="IPR024478">
    <property type="entry name" value="HlyB_4HB_MCP"/>
</dbReference>
<organism evidence="10 11">
    <name type="scientific">Paenibacillus aestuarii</name>
    <dbReference type="NCBI Taxonomy" id="516965"/>
    <lineage>
        <taxon>Bacteria</taxon>
        <taxon>Bacillati</taxon>
        <taxon>Bacillota</taxon>
        <taxon>Bacilli</taxon>
        <taxon>Bacillales</taxon>
        <taxon>Paenibacillaceae</taxon>
        <taxon>Paenibacillus</taxon>
    </lineage>
</organism>
<dbReference type="SMART" id="SM00304">
    <property type="entry name" value="HAMP"/>
    <property type="match status" value="1"/>
</dbReference>
<gene>
    <name evidence="10" type="ORF">ACFPOG_28105</name>
</gene>
<evidence type="ECO:0000256" key="1">
    <source>
        <dbReference type="ARBA" id="ARBA00004236"/>
    </source>
</evidence>
<name>A0ABW0KFK9_9BACL</name>
<keyword evidence="4 6" id="KW-0807">Transducer</keyword>
<evidence type="ECO:0000259" key="8">
    <source>
        <dbReference type="PROSITE" id="PS50111"/>
    </source>
</evidence>
<evidence type="ECO:0000259" key="9">
    <source>
        <dbReference type="PROSITE" id="PS50885"/>
    </source>
</evidence>
<evidence type="ECO:0000313" key="11">
    <source>
        <dbReference type="Proteomes" id="UP001596044"/>
    </source>
</evidence>
<protein>
    <submittedName>
        <fullName evidence="10">Methyl-accepting chemotaxis protein</fullName>
    </submittedName>
</protein>
<dbReference type="PROSITE" id="PS50111">
    <property type="entry name" value="CHEMOTAXIS_TRANSDUC_2"/>
    <property type="match status" value="1"/>
</dbReference>
<dbReference type="EMBL" id="JBHSMJ010000040">
    <property type="protein sequence ID" value="MFC5452075.1"/>
    <property type="molecule type" value="Genomic_DNA"/>
</dbReference>
<feature type="domain" description="Methyl-accepting transducer" evidence="8">
    <location>
        <begin position="282"/>
        <end position="518"/>
    </location>
</feature>
<keyword evidence="11" id="KW-1185">Reference proteome</keyword>
<feature type="transmembrane region" description="Helical" evidence="7">
    <location>
        <begin position="187"/>
        <end position="209"/>
    </location>
</feature>
<dbReference type="Gene3D" id="1.10.287.950">
    <property type="entry name" value="Methyl-accepting chemotaxis protein"/>
    <property type="match status" value="1"/>
</dbReference>
<evidence type="ECO:0000256" key="7">
    <source>
        <dbReference type="SAM" id="Phobius"/>
    </source>
</evidence>
<dbReference type="PROSITE" id="PS50885">
    <property type="entry name" value="HAMP"/>
    <property type="match status" value="1"/>
</dbReference>
<comment type="caution">
    <text evidence="10">The sequence shown here is derived from an EMBL/GenBank/DDBJ whole genome shotgun (WGS) entry which is preliminary data.</text>
</comment>
<evidence type="ECO:0000256" key="6">
    <source>
        <dbReference type="PROSITE-ProRule" id="PRU00284"/>
    </source>
</evidence>
<dbReference type="Pfam" id="PF00015">
    <property type="entry name" value="MCPsignal"/>
    <property type="match status" value="1"/>
</dbReference>
<dbReference type="Pfam" id="PF00672">
    <property type="entry name" value="HAMP"/>
    <property type="match status" value="1"/>
</dbReference>
<dbReference type="Pfam" id="PF12729">
    <property type="entry name" value="4HB_MCP_1"/>
    <property type="match status" value="1"/>
</dbReference>
<dbReference type="Proteomes" id="UP001596044">
    <property type="component" value="Unassembled WGS sequence"/>
</dbReference>
<dbReference type="InterPro" id="IPR004089">
    <property type="entry name" value="MCPsignal_dom"/>
</dbReference>
<dbReference type="InterPro" id="IPR003660">
    <property type="entry name" value="HAMP_dom"/>
</dbReference>